<dbReference type="AlphaFoldDB" id="A0A1H9A314"/>
<dbReference type="InterPro" id="IPR036388">
    <property type="entry name" value="WH-like_DNA-bd_sf"/>
</dbReference>
<dbReference type="SUPFAM" id="SSF46785">
    <property type="entry name" value="Winged helix' DNA-binding domain"/>
    <property type="match status" value="1"/>
</dbReference>
<evidence type="ECO:0000313" key="6">
    <source>
        <dbReference type="Proteomes" id="UP000198833"/>
    </source>
</evidence>
<dbReference type="STRING" id="89093.SAMN04488558_101405"/>
<dbReference type="PANTHER" id="PTHR38445:SF9">
    <property type="entry name" value="HTH-TYPE TRANSCRIPTIONAL REPRESSOR YTRA"/>
    <property type="match status" value="1"/>
</dbReference>
<organism evidence="5 6">
    <name type="scientific">Ignavigranum ruoffiae</name>
    <dbReference type="NCBI Taxonomy" id="89093"/>
    <lineage>
        <taxon>Bacteria</taxon>
        <taxon>Bacillati</taxon>
        <taxon>Bacillota</taxon>
        <taxon>Bacilli</taxon>
        <taxon>Lactobacillales</taxon>
        <taxon>Aerococcaceae</taxon>
        <taxon>Ignavigranum</taxon>
    </lineage>
</organism>
<dbReference type="GO" id="GO:0003700">
    <property type="term" value="F:DNA-binding transcription factor activity"/>
    <property type="evidence" value="ECO:0007669"/>
    <property type="project" value="InterPro"/>
</dbReference>
<evidence type="ECO:0000256" key="3">
    <source>
        <dbReference type="ARBA" id="ARBA00023163"/>
    </source>
</evidence>
<dbReference type="GO" id="GO:0003677">
    <property type="term" value="F:DNA binding"/>
    <property type="evidence" value="ECO:0007669"/>
    <property type="project" value="UniProtKB-KW"/>
</dbReference>
<dbReference type="Gene3D" id="1.10.10.10">
    <property type="entry name" value="Winged helix-like DNA-binding domain superfamily/Winged helix DNA-binding domain"/>
    <property type="match status" value="1"/>
</dbReference>
<dbReference type="Pfam" id="PF00392">
    <property type="entry name" value="GntR"/>
    <property type="match status" value="1"/>
</dbReference>
<dbReference type="InterPro" id="IPR000524">
    <property type="entry name" value="Tscrpt_reg_HTH_GntR"/>
</dbReference>
<accession>A0A1H9A314</accession>
<name>A0A1H9A314_9LACT</name>
<evidence type="ECO:0000259" key="4">
    <source>
        <dbReference type="PROSITE" id="PS50949"/>
    </source>
</evidence>
<dbReference type="OrthoDB" id="362473at2"/>
<evidence type="ECO:0000313" key="5">
    <source>
        <dbReference type="EMBL" id="SEP71059.1"/>
    </source>
</evidence>
<keyword evidence="3" id="KW-0804">Transcription</keyword>
<evidence type="ECO:0000256" key="2">
    <source>
        <dbReference type="ARBA" id="ARBA00023125"/>
    </source>
</evidence>
<feature type="domain" description="HTH gntR-type" evidence="4">
    <location>
        <begin position="7"/>
        <end position="76"/>
    </location>
</feature>
<keyword evidence="1" id="KW-0805">Transcription regulation</keyword>
<keyword evidence="6" id="KW-1185">Reference proteome</keyword>
<keyword evidence="2 5" id="KW-0238">DNA-binding</keyword>
<sequence>MKFDAQIPIYQQLIHQFKLAFVRGAYQPGASLPSRREIAQQLKINPNTVQKAFKEMEEQALIVTQANVPSQLTTDPERLAQLREEMVGQAVSQFVKEIRAMHISRQEAIEYLNKAEWSESVDDQD</sequence>
<protein>
    <submittedName>
        <fullName evidence="5">DNA-binding transcriptional regulator YhcF, GntR family</fullName>
    </submittedName>
</protein>
<reference evidence="5 6" key="1">
    <citation type="submission" date="2016-10" db="EMBL/GenBank/DDBJ databases">
        <authorList>
            <person name="de Groot N.N."/>
        </authorList>
    </citation>
    <scope>NUCLEOTIDE SEQUENCE [LARGE SCALE GENOMIC DNA]</scope>
    <source>
        <strain evidence="5 6">DSM 15695</strain>
    </source>
</reference>
<proteinExistence type="predicted"/>
<dbReference type="EMBL" id="FOEN01000001">
    <property type="protein sequence ID" value="SEP71059.1"/>
    <property type="molecule type" value="Genomic_DNA"/>
</dbReference>
<evidence type="ECO:0000256" key="1">
    <source>
        <dbReference type="ARBA" id="ARBA00023015"/>
    </source>
</evidence>
<dbReference type="Proteomes" id="UP000198833">
    <property type="component" value="Unassembled WGS sequence"/>
</dbReference>
<dbReference type="RefSeq" id="WP_092570251.1">
    <property type="nucleotide sequence ID" value="NZ_CP096206.2"/>
</dbReference>
<dbReference type="SMART" id="SM00345">
    <property type="entry name" value="HTH_GNTR"/>
    <property type="match status" value="1"/>
</dbReference>
<dbReference type="PANTHER" id="PTHR38445">
    <property type="entry name" value="HTH-TYPE TRANSCRIPTIONAL REPRESSOR YTRA"/>
    <property type="match status" value="1"/>
</dbReference>
<dbReference type="CDD" id="cd07377">
    <property type="entry name" value="WHTH_GntR"/>
    <property type="match status" value="1"/>
</dbReference>
<gene>
    <name evidence="5" type="ORF">SAMN04488558_101405</name>
</gene>
<dbReference type="InterPro" id="IPR036390">
    <property type="entry name" value="WH_DNA-bd_sf"/>
</dbReference>
<dbReference type="PROSITE" id="PS50949">
    <property type="entry name" value="HTH_GNTR"/>
    <property type="match status" value="1"/>
</dbReference>